<dbReference type="InterPro" id="IPR022791">
    <property type="entry name" value="L-PG_synthase/AglD"/>
</dbReference>
<evidence type="ECO:0000256" key="6">
    <source>
        <dbReference type="SAM" id="Phobius"/>
    </source>
</evidence>
<gene>
    <name evidence="7" type="ORF">A2Z23_00095</name>
</gene>
<evidence type="ECO:0000256" key="4">
    <source>
        <dbReference type="ARBA" id="ARBA00022989"/>
    </source>
</evidence>
<evidence type="ECO:0000256" key="5">
    <source>
        <dbReference type="ARBA" id="ARBA00023136"/>
    </source>
</evidence>
<keyword evidence="2" id="KW-1003">Cell membrane</keyword>
<evidence type="ECO:0000313" key="7">
    <source>
        <dbReference type="EMBL" id="OGD85659.1"/>
    </source>
</evidence>
<keyword evidence="4 6" id="KW-1133">Transmembrane helix</keyword>
<feature type="transmembrane region" description="Helical" evidence="6">
    <location>
        <begin position="30"/>
        <end position="49"/>
    </location>
</feature>
<dbReference type="Pfam" id="PF03706">
    <property type="entry name" value="LPG_synthase_TM"/>
    <property type="match status" value="1"/>
</dbReference>
<accession>A0A1F5G1D7</accession>
<dbReference type="EMBL" id="MFAV01000048">
    <property type="protein sequence ID" value="OGD85659.1"/>
    <property type="molecule type" value="Genomic_DNA"/>
</dbReference>
<feature type="transmembrane region" description="Helical" evidence="6">
    <location>
        <begin position="130"/>
        <end position="158"/>
    </location>
</feature>
<protein>
    <recommendedName>
        <fullName evidence="9">Flippase-like domain-containing protein</fullName>
    </recommendedName>
</protein>
<comment type="subcellular location">
    <subcellularLocation>
        <location evidence="1">Cell membrane</location>
        <topology evidence="1">Multi-pass membrane protein</topology>
    </subcellularLocation>
</comment>
<dbReference type="AlphaFoldDB" id="A0A1F5G1D7"/>
<sequence>MFSALVPQLPLELAACFLILAAFGLGNLPFFRIASFLVFLLICLFLFLLKKISIPKFLKLPKTGLRQRIYRFFVDLKLGLEQILSWQNLAISFLFILSYILSLATVLYFVSQATGFSSLSITQAWSAFALIYIALVFSPIPADWGVSESSGFVLLSFLGATRESALASMLTFRIIFSSTTWIVSGVVFWFLWNEIKNFLLGFLSFQKET</sequence>
<feature type="transmembrane region" description="Helical" evidence="6">
    <location>
        <begin position="89"/>
        <end position="110"/>
    </location>
</feature>
<keyword evidence="5 6" id="KW-0472">Membrane</keyword>
<proteinExistence type="predicted"/>
<evidence type="ECO:0008006" key="9">
    <source>
        <dbReference type="Google" id="ProtNLM"/>
    </source>
</evidence>
<dbReference type="Proteomes" id="UP000176628">
    <property type="component" value="Unassembled WGS sequence"/>
</dbReference>
<name>A0A1F5G1D7_9BACT</name>
<evidence type="ECO:0000256" key="1">
    <source>
        <dbReference type="ARBA" id="ARBA00004651"/>
    </source>
</evidence>
<dbReference type="GO" id="GO:0005886">
    <property type="term" value="C:plasma membrane"/>
    <property type="evidence" value="ECO:0007669"/>
    <property type="project" value="UniProtKB-SubCell"/>
</dbReference>
<reference evidence="7 8" key="1">
    <citation type="journal article" date="2016" name="Nat. Commun.">
        <title>Thousands of microbial genomes shed light on interconnected biogeochemical processes in an aquifer system.</title>
        <authorList>
            <person name="Anantharaman K."/>
            <person name="Brown C.T."/>
            <person name="Hug L.A."/>
            <person name="Sharon I."/>
            <person name="Castelle C.J."/>
            <person name="Probst A.J."/>
            <person name="Thomas B.C."/>
            <person name="Singh A."/>
            <person name="Wilkins M.J."/>
            <person name="Karaoz U."/>
            <person name="Brodie E.L."/>
            <person name="Williams K.H."/>
            <person name="Hubbard S.S."/>
            <person name="Banfield J.F."/>
        </authorList>
    </citation>
    <scope>NUCLEOTIDE SEQUENCE [LARGE SCALE GENOMIC DNA]</scope>
</reference>
<organism evidence="7 8">
    <name type="scientific">Candidatus Curtissbacteria bacterium RBG_16_39_7</name>
    <dbReference type="NCBI Taxonomy" id="1797707"/>
    <lineage>
        <taxon>Bacteria</taxon>
        <taxon>Candidatus Curtissiibacteriota</taxon>
    </lineage>
</organism>
<comment type="caution">
    <text evidence="7">The sequence shown here is derived from an EMBL/GenBank/DDBJ whole genome shotgun (WGS) entry which is preliminary data.</text>
</comment>
<evidence type="ECO:0000313" key="8">
    <source>
        <dbReference type="Proteomes" id="UP000176628"/>
    </source>
</evidence>
<evidence type="ECO:0000256" key="2">
    <source>
        <dbReference type="ARBA" id="ARBA00022475"/>
    </source>
</evidence>
<keyword evidence="3 6" id="KW-0812">Transmembrane</keyword>
<feature type="transmembrane region" description="Helical" evidence="6">
    <location>
        <begin position="170"/>
        <end position="192"/>
    </location>
</feature>
<evidence type="ECO:0000256" key="3">
    <source>
        <dbReference type="ARBA" id="ARBA00022692"/>
    </source>
</evidence>